<sequence length="111" mass="11494">MKFRMSLPGPPRTRADVAAEALAVHVLVSRRPLAQLLSPINSSSSLTSVSLCDCTKPPGLTSNSPVRESPAAPLEPTAQIKITASSACPAHAIAPLAPNSGLRLTAQPPCY</sequence>
<organism evidence="1 2">
    <name type="scientific">Chiloscyllium punctatum</name>
    <name type="common">Brownbanded bambooshark</name>
    <name type="synonym">Hemiscyllium punctatum</name>
    <dbReference type="NCBI Taxonomy" id="137246"/>
    <lineage>
        <taxon>Eukaryota</taxon>
        <taxon>Metazoa</taxon>
        <taxon>Chordata</taxon>
        <taxon>Craniata</taxon>
        <taxon>Vertebrata</taxon>
        <taxon>Chondrichthyes</taxon>
        <taxon>Elasmobranchii</taxon>
        <taxon>Galeomorphii</taxon>
        <taxon>Galeoidea</taxon>
        <taxon>Orectolobiformes</taxon>
        <taxon>Hemiscylliidae</taxon>
        <taxon>Chiloscyllium</taxon>
    </lineage>
</organism>
<keyword evidence="2" id="KW-1185">Reference proteome</keyword>
<evidence type="ECO:0000313" key="2">
    <source>
        <dbReference type="Proteomes" id="UP000287033"/>
    </source>
</evidence>
<protein>
    <submittedName>
        <fullName evidence="1">Uncharacterized protein</fullName>
    </submittedName>
</protein>
<name>A0A401TD92_CHIPU</name>
<gene>
    <name evidence="1" type="ORF">chiPu_0024536</name>
</gene>
<dbReference type="Proteomes" id="UP000287033">
    <property type="component" value="Unassembled WGS sequence"/>
</dbReference>
<comment type="caution">
    <text evidence="1">The sequence shown here is derived from an EMBL/GenBank/DDBJ whole genome shotgun (WGS) entry which is preliminary data.</text>
</comment>
<reference evidence="1 2" key="1">
    <citation type="journal article" date="2018" name="Nat. Ecol. Evol.">
        <title>Shark genomes provide insights into elasmobranch evolution and the origin of vertebrates.</title>
        <authorList>
            <person name="Hara Y"/>
            <person name="Yamaguchi K"/>
            <person name="Onimaru K"/>
            <person name="Kadota M"/>
            <person name="Koyanagi M"/>
            <person name="Keeley SD"/>
            <person name="Tatsumi K"/>
            <person name="Tanaka K"/>
            <person name="Motone F"/>
            <person name="Kageyama Y"/>
            <person name="Nozu R"/>
            <person name="Adachi N"/>
            <person name="Nishimura O"/>
            <person name="Nakagawa R"/>
            <person name="Tanegashima C"/>
            <person name="Kiyatake I"/>
            <person name="Matsumoto R"/>
            <person name="Murakumo K"/>
            <person name="Nishida K"/>
            <person name="Terakita A"/>
            <person name="Kuratani S"/>
            <person name="Sato K"/>
            <person name="Hyodo S Kuraku.S."/>
        </authorList>
    </citation>
    <scope>NUCLEOTIDE SEQUENCE [LARGE SCALE GENOMIC DNA]</scope>
</reference>
<dbReference type="AlphaFoldDB" id="A0A401TD92"/>
<accession>A0A401TD92</accession>
<evidence type="ECO:0000313" key="1">
    <source>
        <dbReference type="EMBL" id="GCC40618.1"/>
    </source>
</evidence>
<proteinExistence type="predicted"/>
<dbReference type="EMBL" id="BEZZ01041371">
    <property type="protein sequence ID" value="GCC40618.1"/>
    <property type="molecule type" value="Genomic_DNA"/>
</dbReference>